<dbReference type="EMBL" id="APJW01000002">
    <property type="protein sequence ID" value="EQM62608.1"/>
    <property type="molecule type" value="Genomic_DNA"/>
</dbReference>
<evidence type="ECO:0000313" key="1">
    <source>
        <dbReference type="EMBL" id="EQM62608.1"/>
    </source>
</evidence>
<proteinExistence type="predicted"/>
<dbReference type="Proteomes" id="UP000016064">
    <property type="component" value="Unassembled WGS sequence"/>
</dbReference>
<evidence type="ECO:0000313" key="2">
    <source>
        <dbReference type="Proteomes" id="UP000016064"/>
    </source>
</evidence>
<name>A0ABN0MZ82_9CHLA</name>
<keyword evidence="2" id="KW-1185">Reference proteome</keyword>
<comment type="caution">
    <text evidence="1">The sequence shown here is derived from an EMBL/GenBank/DDBJ whole genome shotgun (WGS) entry which is preliminary data.</text>
</comment>
<gene>
    <name evidence="1" type="ORF">H359_0522</name>
</gene>
<reference evidence="1 2" key="1">
    <citation type="submission" date="2013-07" db="EMBL/GenBank/DDBJ databases">
        <title>Isolation of a new Chlamydia species from the feral Sacred Ibis (Threskiornis aethiopicus): Chlamydia ibidis.</title>
        <authorList>
            <person name="Vorimore F."/>
            <person name="Hsia R.-C."/>
            <person name="Huot-Creasy H."/>
            <person name="Bastian S."/>
            <person name="Deruyter L."/>
            <person name="Passet A."/>
            <person name="Sachse K."/>
            <person name="Bavoil P."/>
            <person name="Myers G."/>
            <person name="Laroucau K."/>
        </authorList>
    </citation>
    <scope>NUCLEOTIDE SEQUENCE [LARGE SCALE GENOMIC DNA]</scope>
    <source>
        <strain evidence="1 2">10-1398/6</strain>
    </source>
</reference>
<organism evidence="1 2">
    <name type="scientific">Chlamydia ibidis 10-1398/6</name>
    <dbReference type="NCBI Taxonomy" id="1046581"/>
    <lineage>
        <taxon>Bacteria</taxon>
        <taxon>Pseudomonadati</taxon>
        <taxon>Chlamydiota</taxon>
        <taxon>Chlamydiia</taxon>
        <taxon>Chlamydiales</taxon>
        <taxon>Chlamydiaceae</taxon>
        <taxon>Chlamydia/Chlamydophila group</taxon>
        <taxon>Chlamydia</taxon>
    </lineage>
</organism>
<accession>A0ABN0MZ82</accession>
<sequence>MKYDKTENSVIAEIVYFPGICSILRLKKLLDKKTRWP</sequence>
<protein>
    <submittedName>
        <fullName evidence="1">Uncharacterized protein</fullName>
    </submittedName>
</protein>